<name>A0A6J7L432_9ZZZZ</name>
<gene>
    <name evidence="1" type="ORF">UFOPK3662_03350</name>
</gene>
<organism evidence="1">
    <name type="scientific">freshwater metagenome</name>
    <dbReference type="NCBI Taxonomy" id="449393"/>
    <lineage>
        <taxon>unclassified sequences</taxon>
        <taxon>metagenomes</taxon>
        <taxon>ecological metagenomes</taxon>
    </lineage>
</organism>
<accession>A0A6J7L432</accession>
<dbReference type="PROSITE" id="PS51257">
    <property type="entry name" value="PROKAR_LIPOPROTEIN"/>
    <property type="match status" value="1"/>
</dbReference>
<dbReference type="AlphaFoldDB" id="A0A6J7L432"/>
<sequence length="379" mass="40354">MSRRVLALLAGAVLLALSSCGASPGPSAGPGTVDRPAFGWERIEAFPLSPRTDPVVAWTGTEVVVVGGNTGWVCPPGADCTTPTALASDGAALDPATGAWRSIAPAPVGLWNSWGGDWDSVLVGDLLVVRGTKDASWQGYDVVADVWTDLTPPAGFEGRLVASEGRLWVHSGRRILSWDPTADEVRVEASYAPARPLQDTQLFVTPAGPVLSGMRYDDAEPDEPTLAQVDVPDGAGGWERFPTGQVGWLSHWDGTRLVGVEPGDADGGEVNGWDRAYPYAGSFDLEARRWQALDVPARDWDLDWPVSASVDTRILDHGRLLDTTTGAWHHVGRPESGLDHNLTATWAGDRLFVVGGVDEDLGFAAPAGPEAWFWTPPQP</sequence>
<dbReference type="SUPFAM" id="SSF117281">
    <property type="entry name" value="Kelch motif"/>
    <property type="match status" value="1"/>
</dbReference>
<reference evidence="1" key="1">
    <citation type="submission" date="2020-05" db="EMBL/GenBank/DDBJ databases">
        <authorList>
            <person name="Chiriac C."/>
            <person name="Salcher M."/>
            <person name="Ghai R."/>
            <person name="Kavagutti S V."/>
        </authorList>
    </citation>
    <scope>NUCLEOTIDE SEQUENCE</scope>
</reference>
<dbReference type="InterPro" id="IPR015915">
    <property type="entry name" value="Kelch-typ_b-propeller"/>
</dbReference>
<evidence type="ECO:0000313" key="1">
    <source>
        <dbReference type="EMBL" id="CAB4962635.1"/>
    </source>
</evidence>
<dbReference type="EMBL" id="CAFBMW010000039">
    <property type="protein sequence ID" value="CAB4962635.1"/>
    <property type="molecule type" value="Genomic_DNA"/>
</dbReference>
<proteinExistence type="predicted"/>
<protein>
    <submittedName>
        <fullName evidence="1">Unannotated protein</fullName>
    </submittedName>
</protein>
<dbReference type="Gene3D" id="2.120.10.80">
    <property type="entry name" value="Kelch-type beta propeller"/>
    <property type="match status" value="1"/>
</dbReference>